<dbReference type="SUPFAM" id="SSF53187">
    <property type="entry name" value="Zn-dependent exopeptidases"/>
    <property type="match status" value="1"/>
</dbReference>
<reference evidence="1" key="1">
    <citation type="submission" date="2021-06" db="EMBL/GenBank/DDBJ databases">
        <authorList>
            <person name="Gannon L."/>
            <person name="Redgwell R T."/>
            <person name="Michniewski S."/>
            <person name="Harrison D C."/>
            <person name="Millard A."/>
        </authorList>
    </citation>
    <scope>NUCLEOTIDE SEQUENCE</scope>
</reference>
<evidence type="ECO:0000313" key="1">
    <source>
        <dbReference type="EMBL" id="CAG7581329.1"/>
    </source>
</evidence>
<sequence length="389" mass="43917">MDTTKLFLQLTSETYPHGTEGELENILPKELRMDGYGNYFLEIGEDYTTMFTSHLDTACPSSSTGKKQKIVHRFSKDGKTVGTNGKTILGADCKAGVVVMLNMIENQIPGLYYFFLGEEVGCKGSKWLSAKMYEGEIFPDHKITKVVSFDRRGTNSIITYQWAGRCASDAFADGLIEQFGNTGLKMQKDPTGVCTDSIQFQDFIPECTNISVGYYSEHTGGENQDLEFLKELSESVTKIDWESLPVERDPSVTDYGNYSGYEDEWYGYGSGYGSSDDVDIKTWHPDYTTIVRNPITGEPTEVYISLERIALEKKMICDILESWGMGDDIETEELEWNGRHLILSWDGGENLDSLSRRDLSHCDSRLQNIKGEDIKIIDDEEEEEITIEL</sequence>
<dbReference type="Gene3D" id="3.40.630.10">
    <property type="entry name" value="Zn peptidases"/>
    <property type="match status" value="1"/>
</dbReference>
<proteinExistence type="predicted"/>
<organism evidence="1">
    <name type="scientific">uncultured marine phage</name>
    <dbReference type="NCBI Taxonomy" id="707152"/>
    <lineage>
        <taxon>Viruses</taxon>
        <taxon>environmental samples</taxon>
    </lineage>
</organism>
<protein>
    <submittedName>
        <fullName evidence="1">Putative peptidase</fullName>
    </submittedName>
</protein>
<dbReference type="EMBL" id="OU342829">
    <property type="protein sequence ID" value="CAG7581329.1"/>
    <property type="molecule type" value="Genomic_DNA"/>
</dbReference>
<name>A0A8D9C9I6_9VIRU</name>
<accession>A0A8D9C9I6</accession>
<gene>
    <name evidence="1" type="ORF">SLAVMIC_00788</name>
</gene>